<keyword evidence="1" id="KW-0479">Metal-binding</keyword>
<dbReference type="InterPro" id="IPR047115">
    <property type="entry name" value="ARSB"/>
</dbReference>
<feature type="domain" description="Sulfatase N-terminal" evidence="4">
    <location>
        <begin position="13"/>
        <end position="165"/>
    </location>
</feature>
<organism evidence="5 6">
    <name type="scientific">Emiliania huxleyi (strain CCMP1516)</name>
    <dbReference type="NCBI Taxonomy" id="280463"/>
    <lineage>
        <taxon>Eukaryota</taxon>
        <taxon>Haptista</taxon>
        <taxon>Haptophyta</taxon>
        <taxon>Prymnesiophyceae</taxon>
        <taxon>Isochrysidales</taxon>
        <taxon>Noelaerhabdaceae</taxon>
        <taxon>Emiliania</taxon>
    </lineage>
</organism>
<dbReference type="Gene3D" id="3.40.720.10">
    <property type="entry name" value="Alkaline Phosphatase, subunit A"/>
    <property type="match status" value="1"/>
</dbReference>
<dbReference type="SUPFAM" id="SSF53649">
    <property type="entry name" value="Alkaline phosphatase-like"/>
    <property type="match status" value="1"/>
</dbReference>
<dbReference type="Pfam" id="PF00884">
    <property type="entry name" value="Sulfatase"/>
    <property type="match status" value="1"/>
</dbReference>
<evidence type="ECO:0000313" key="6">
    <source>
        <dbReference type="Proteomes" id="UP000013827"/>
    </source>
</evidence>
<evidence type="ECO:0000256" key="1">
    <source>
        <dbReference type="ARBA" id="ARBA00022723"/>
    </source>
</evidence>
<dbReference type="EnsemblProtists" id="EOD04402">
    <property type="protein sequence ID" value="EOD04402"/>
    <property type="gene ID" value="EMIHUDRAFT_107777"/>
</dbReference>
<dbReference type="OMA" id="FTHTACA"/>
<dbReference type="Proteomes" id="UP000013827">
    <property type="component" value="Unassembled WGS sequence"/>
</dbReference>
<keyword evidence="3" id="KW-0325">Glycoprotein</keyword>
<reference evidence="6" key="1">
    <citation type="journal article" date="2013" name="Nature">
        <title>Pan genome of the phytoplankton Emiliania underpins its global distribution.</title>
        <authorList>
            <person name="Read B.A."/>
            <person name="Kegel J."/>
            <person name="Klute M.J."/>
            <person name="Kuo A."/>
            <person name="Lefebvre S.C."/>
            <person name="Maumus F."/>
            <person name="Mayer C."/>
            <person name="Miller J."/>
            <person name="Monier A."/>
            <person name="Salamov A."/>
            <person name="Young J."/>
            <person name="Aguilar M."/>
            <person name="Claverie J.M."/>
            <person name="Frickenhaus S."/>
            <person name="Gonzalez K."/>
            <person name="Herman E.K."/>
            <person name="Lin Y.C."/>
            <person name="Napier J."/>
            <person name="Ogata H."/>
            <person name="Sarno A.F."/>
            <person name="Shmutz J."/>
            <person name="Schroeder D."/>
            <person name="de Vargas C."/>
            <person name="Verret F."/>
            <person name="von Dassow P."/>
            <person name="Valentin K."/>
            <person name="Van de Peer Y."/>
            <person name="Wheeler G."/>
            <person name="Dacks J.B."/>
            <person name="Delwiche C.F."/>
            <person name="Dyhrman S.T."/>
            <person name="Glockner G."/>
            <person name="John U."/>
            <person name="Richards T."/>
            <person name="Worden A.Z."/>
            <person name="Zhang X."/>
            <person name="Grigoriev I.V."/>
            <person name="Allen A.E."/>
            <person name="Bidle K."/>
            <person name="Borodovsky M."/>
            <person name="Bowler C."/>
            <person name="Brownlee C."/>
            <person name="Cock J.M."/>
            <person name="Elias M."/>
            <person name="Gladyshev V.N."/>
            <person name="Groth M."/>
            <person name="Guda C."/>
            <person name="Hadaegh A."/>
            <person name="Iglesias-Rodriguez M.D."/>
            <person name="Jenkins J."/>
            <person name="Jones B.M."/>
            <person name="Lawson T."/>
            <person name="Leese F."/>
            <person name="Lindquist E."/>
            <person name="Lobanov A."/>
            <person name="Lomsadze A."/>
            <person name="Malik S.B."/>
            <person name="Marsh M.E."/>
            <person name="Mackinder L."/>
            <person name="Mock T."/>
            <person name="Mueller-Roeber B."/>
            <person name="Pagarete A."/>
            <person name="Parker M."/>
            <person name="Probert I."/>
            <person name="Quesneville H."/>
            <person name="Raines C."/>
            <person name="Rensing S.A."/>
            <person name="Riano-Pachon D.M."/>
            <person name="Richier S."/>
            <person name="Rokitta S."/>
            <person name="Shiraiwa Y."/>
            <person name="Soanes D.M."/>
            <person name="van der Giezen M."/>
            <person name="Wahlund T.M."/>
            <person name="Williams B."/>
            <person name="Wilson W."/>
            <person name="Wolfe G."/>
            <person name="Wurch L.L."/>
        </authorList>
    </citation>
    <scope>NUCLEOTIDE SEQUENCE</scope>
</reference>
<name>A0A0D3HZG7_EMIH1</name>
<dbReference type="RefSeq" id="XP_005756831.1">
    <property type="nucleotide sequence ID" value="XM_005756774.1"/>
</dbReference>
<dbReference type="eggNOG" id="KOG3867">
    <property type="taxonomic scope" value="Eukaryota"/>
</dbReference>
<dbReference type="PANTHER" id="PTHR10342:SF274">
    <property type="entry name" value="ARYLSULFATASE B"/>
    <property type="match status" value="1"/>
</dbReference>
<dbReference type="InterPro" id="IPR017850">
    <property type="entry name" value="Alkaline_phosphatase_core_sf"/>
</dbReference>
<keyword evidence="6" id="KW-1185">Reference proteome</keyword>
<dbReference type="AlphaFoldDB" id="A0A0D3HZG7"/>
<sequence>MRSYHALTPPPKPHVVFALADDFGWANFGAHRAAGEQGAAEAQTPFLDGLLREGIELRRYYTYKICSPSRSALQSGRLPVHVNTANSAVSIFNESDPVSGYAGVPRNMTCVANKLAAAGYDTHFVGKWDAGMATPRHTPLGRGYSSMYGYYQHANDYWTKGEGEPSLREPQRGFEATGEVDVCLNHFTDLSEANATYFGGVRLISN</sequence>
<dbReference type="PaxDb" id="2903-EOD04402"/>
<reference evidence="5" key="2">
    <citation type="submission" date="2024-10" db="UniProtKB">
        <authorList>
            <consortium name="EnsemblProtists"/>
        </authorList>
    </citation>
    <scope>IDENTIFICATION</scope>
</reference>
<evidence type="ECO:0000259" key="4">
    <source>
        <dbReference type="Pfam" id="PF00884"/>
    </source>
</evidence>
<proteinExistence type="predicted"/>
<protein>
    <recommendedName>
        <fullName evidence="4">Sulfatase N-terminal domain-containing protein</fullName>
    </recommendedName>
</protein>
<evidence type="ECO:0000256" key="3">
    <source>
        <dbReference type="ARBA" id="ARBA00023180"/>
    </source>
</evidence>
<dbReference type="PANTHER" id="PTHR10342">
    <property type="entry name" value="ARYLSULFATASE"/>
    <property type="match status" value="1"/>
</dbReference>
<evidence type="ECO:0000256" key="2">
    <source>
        <dbReference type="ARBA" id="ARBA00022837"/>
    </source>
</evidence>
<dbReference type="GeneID" id="17250570"/>
<evidence type="ECO:0000313" key="5">
    <source>
        <dbReference type="EnsemblProtists" id="EOD04402"/>
    </source>
</evidence>
<dbReference type="KEGG" id="ehx:EMIHUDRAFT_107777"/>
<dbReference type="HOGENOM" id="CLU_092619_0_0_1"/>
<dbReference type="STRING" id="2903.R1B5P2"/>
<dbReference type="GO" id="GO:0008484">
    <property type="term" value="F:sulfuric ester hydrolase activity"/>
    <property type="evidence" value="ECO:0007669"/>
    <property type="project" value="InterPro"/>
</dbReference>
<accession>A0A0D3HZG7</accession>
<keyword evidence="2" id="KW-0106">Calcium</keyword>
<dbReference type="InterPro" id="IPR000917">
    <property type="entry name" value="Sulfatase_N"/>
</dbReference>
<dbReference type="GO" id="GO:0046872">
    <property type="term" value="F:metal ion binding"/>
    <property type="evidence" value="ECO:0007669"/>
    <property type="project" value="UniProtKB-KW"/>
</dbReference>